<evidence type="ECO:0000313" key="2">
    <source>
        <dbReference type="EMBL" id="TDR48478.1"/>
    </source>
</evidence>
<accession>A0A4R6Z994</accession>
<keyword evidence="3" id="KW-1185">Reference proteome</keyword>
<feature type="transmembrane region" description="Helical" evidence="1">
    <location>
        <begin position="21"/>
        <end position="42"/>
    </location>
</feature>
<dbReference type="Proteomes" id="UP000295293">
    <property type="component" value="Unassembled WGS sequence"/>
</dbReference>
<keyword evidence="1" id="KW-0472">Membrane</keyword>
<keyword evidence="1" id="KW-0812">Transmembrane</keyword>
<evidence type="ECO:0000256" key="1">
    <source>
        <dbReference type="SAM" id="Phobius"/>
    </source>
</evidence>
<dbReference type="RefSeq" id="WP_133816604.1">
    <property type="nucleotide sequence ID" value="NZ_SNZH01000001.1"/>
</dbReference>
<organism evidence="2 3">
    <name type="scientific">Tahibacter aquaticus</name>
    <dbReference type="NCBI Taxonomy" id="520092"/>
    <lineage>
        <taxon>Bacteria</taxon>
        <taxon>Pseudomonadati</taxon>
        <taxon>Pseudomonadota</taxon>
        <taxon>Gammaproteobacteria</taxon>
        <taxon>Lysobacterales</taxon>
        <taxon>Rhodanobacteraceae</taxon>
        <taxon>Tahibacter</taxon>
    </lineage>
</organism>
<sequence length="188" mass="21213">MSDAAPEANLQARRRRDWNGVSAVIAALIGLLALCVSGYTAWLQRQQVRAQVWPYIESGWSQSGRYVLLANKGVGPARIETIQMFVDGKPYKDWSSIFAALGLKFDPMPPYSTVHGIVISPGTLVQQLAFRDEEQFRQFDPLYPRIDVAVCYCSSLGECWQLDERETEPARLRRSVEICPLSPEDFTQ</sequence>
<dbReference type="EMBL" id="SNZH01000001">
    <property type="protein sequence ID" value="TDR48478.1"/>
    <property type="molecule type" value="Genomic_DNA"/>
</dbReference>
<gene>
    <name evidence="2" type="ORF">DFR29_10198</name>
</gene>
<keyword evidence="1" id="KW-1133">Transmembrane helix</keyword>
<name>A0A4R6Z994_9GAMM</name>
<protein>
    <submittedName>
        <fullName evidence="2">Uncharacterized protein</fullName>
    </submittedName>
</protein>
<evidence type="ECO:0000313" key="3">
    <source>
        <dbReference type="Proteomes" id="UP000295293"/>
    </source>
</evidence>
<comment type="caution">
    <text evidence="2">The sequence shown here is derived from an EMBL/GenBank/DDBJ whole genome shotgun (WGS) entry which is preliminary data.</text>
</comment>
<dbReference type="AlphaFoldDB" id="A0A4R6Z994"/>
<dbReference type="OrthoDB" id="1492993at2"/>
<proteinExistence type="predicted"/>
<reference evidence="2 3" key="1">
    <citation type="submission" date="2019-03" db="EMBL/GenBank/DDBJ databases">
        <title>Genomic Encyclopedia of Type Strains, Phase IV (KMG-IV): sequencing the most valuable type-strain genomes for metagenomic binning, comparative biology and taxonomic classification.</title>
        <authorList>
            <person name="Goeker M."/>
        </authorList>
    </citation>
    <scope>NUCLEOTIDE SEQUENCE [LARGE SCALE GENOMIC DNA]</scope>
    <source>
        <strain evidence="2 3">DSM 21667</strain>
    </source>
</reference>